<dbReference type="Proteomes" id="UP000256661">
    <property type="component" value="Unassembled WGS sequence"/>
</dbReference>
<accession>A0A3D9SQB2</accession>
<name>A0A3D9SQB2_9ACTN</name>
<keyword evidence="4" id="KW-0472">Membrane</keyword>
<dbReference type="AlphaFoldDB" id="A0A3D9SQB2"/>
<dbReference type="EMBL" id="QTTT01000001">
    <property type="protein sequence ID" value="REE96163.1"/>
    <property type="molecule type" value="Genomic_DNA"/>
</dbReference>
<feature type="transmembrane region" description="Helical" evidence="4">
    <location>
        <begin position="228"/>
        <end position="247"/>
    </location>
</feature>
<evidence type="ECO:0000256" key="4">
    <source>
        <dbReference type="SAM" id="Phobius"/>
    </source>
</evidence>
<dbReference type="OrthoDB" id="5171097at2"/>
<keyword evidence="6" id="KW-1185">Reference proteome</keyword>
<dbReference type="InterPro" id="IPR050445">
    <property type="entry name" value="Bact_polysacc_biosynth/exp"/>
</dbReference>
<dbReference type="Gene3D" id="3.40.50.300">
    <property type="entry name" value="P-loop containing nucleotide triphosphate hydrolases"/>
    <property type="match status" value="1"/>
</dbReference>
<evidence type="ECO:0000256" key="3">
    <source>
        <dbReference type="SAM" id="MobiDB-lite"/>
    </source>
</evidence>
<proteinExistence type="predicted"/>
<evidence type="ECO:0000313" key="6">
    <source>
        <dbReference type="Proteomes" id="UP000256661"/>
    </source>
</evidence>
<dbReference type="PANTHER" id="PTHR32309">
    <property type="entry name" value="TYROSINE-PROTEIN KINASE"/>
    <property type="match status" value="1"/>
</dbReference>
<evidence type="ECO:0000313" key="5">
    <source>
        <dbReference type="EMBL" id="REE96163.1"/>
    </source>
</evidence>
<keyword evidence="2" id="KW-0067">ATP-binding</keyword>
<dbReference type="PANTHER" id="PTHR32309:SF31">
    <property type="entry name" value="CAPSULAR EXOPOLYSACCHARIDE FAMILY"/>
    <property type="match status" value="1"/>
</dbReference>
<sequence>MDATSAAGSRELADYIALLRRRWWVVGAASALGVGLAALMVVLLPKTYSSFTVVNVTPTEIDSGSQSGRNSDVNLQTESQRVRSFLVASRAAKALKTNKSPTTLASTVTVTVPDNSTILYITAEATTATGAREKAHAFAQAYLDFRRENATDVMVGQMTSLEKQVTSLARRLETVTDKIERQLIVAQMQSLNTKLSDIRVRAAGINAGEIITHARMPTAPSDPSLTRYLPSGLVAGLLLGVVLAVWLDRTDRRIRSAEDVERVLDLPVLLDVPGGRGDDALGLLPARSRTGQSFHELCHSLAATLGHGNHVLLVTGASPGPGAGAVSANIAAALARTGANVLLLSADLHSKVASDLLGQPGEPGLAEVLLGKAPISKVVRKNSMVSSLAVISPGADADLAVEKLQSEQMPTLVEYLRKKARYTVIHAPSTSLGADAQAIANLADAALIVVETPRTRYDQVRDGVRQVHSMGAAVLGAVVLPDQPERPATAPPVAVRAIGSDDVPAVPKGALDAGDTPAPAPAKKSSGDDADEEDSPSGHRILWS</sequence>
<keyword evidence="4" id="KW-1133">Transmembrane helix</keyword>
<evidence type="ECO:0000256" key="1">
    <source>
        <dbReference type="ARBA" id="ARBA00022741"/>
    </source>
</evidence>
<keyword evidence="4" id="KW-0812">Transmembrane</keyword>
<dbReference type="SUPFAM" id="SSF52540">
    <property type="entry name" value="P-loop containing nucleoside triphosphate hydrolases"/>
    <property type="match status" value="1"/>
</dbReference>
<gene>
    <name evidence="5" type="ORF">DFJ69_1588</name>
</gene>
<comment type="caution">
    <text evidence="5">The sequence shown here is derived from an EMBL/GenBank/DDBJ whole genome shotgun (WGS) entry which is preliminary data.</text>
</comment>
<feature type="transmembrane region" description="Helical" evidence="4">
    <location>
        <begin position="23"/>
        <end position="44"/>
    </location>
</feature>
<evidence type="ECO:0000256" key="2">
    <source>
        <dbReference type="ARBA" id="ARBA00022840"/>
    </source>
</evidence>
<dbReference type="InterPro" id="IPR005702">
    <property type="entry name" value="Wzc-like_C"/>
</dbReference>
<reference evidence="5 6" key="1">
    <citation type="submission" date="2018-08" db="EMBL/GenBank/DDBJ databases">
        <title>Sequencing the genomes of 1000 actinobacteria strains.</title>
        <authorList>
            <person name="Klenk H.-P."/>
        </authorList>
    </citation>
    <scope>NUCLEOTIDE SEQUENCE [LARGE SCALE GENOMIC DNA]</scope>
    <source>
        <strain evidence="5 6">DSM 43927</strain>
    </source>
</reference>
<protein>
    <submittedName>
        <fullName evidence="5">Subunit length determinant protein</fullName>
    </submittedName>
</protein>
<dbReference type="InterPro" id="IPR027417">
    <property type="entry name" value="P-loop_NTPase"/>
</dbReference>
<keyword evidence="1" id="KW-0547">Nucleotide-binding</keyword>
<dbReference type="CDD" id="cd05387">
    <property type="entry name" value="BY-kinase"/>
    <property type="match status" value="1"/>
</dbReference>
<feature type="region of interest" description="Disordered" evidence="3">
    <location>
        <begin position="495"/>
        <end position="544"/>
    </location>
</feature>
<organism evidence="5 6">
    <name type="scientific">Thermomonospora umbrina</name>
    <dbReference type="NCBI Taxonomy" id="111806"/>
    <lineage>
        <taxon>Bacteria</taxon>
        <taxon>Bacillati</taxon>
        <taxon>Actinomycetota</taxon>
        <taxon>Actinomycetes</taxon>
        <taxon>Streptosporangiales</taxon>
        <taxon>Thermomonosporaceae</taxon>
        <taxon>Thermomonospora</taxon>
    </lineage>
</organism>
<dbReference type="RefSeq" id="WP_116021850.1">
    <property type="nucleotide sequence ID" value="NZ_QTTT01000001.1"/>
</dbReference>